<dbReference type="AlphaFoldDB" id="A0A0E2DCZ5"/>
<accession>A0A0E2DCZ5</accession>
<dbReference type="Proteomes" id="UP000001340">
    <property type="component" value="Unassembled WGS sequence"/>
</dbReference>
<comment type="caution">
    <text evidence="1">The sequence shown here is derived from an EMBL/GenBank/DDBJ whole genome shotgun (WGS) entry which is preliminary data.</text>
</comment>
<evidence type="ECO:0000313" key="2">
    <source>
        <dbReference type="Proteomes" id="UP000001340"/>
    </source>
</evidence>
<dbReference type="RefSeq" id="WP_000871275.1">
    <property type="nucleotide sequence ID" value="NZ_AHNR02000064.1"/>
</dbReference>
<reference evidence="1 2" key="1">
    <citation type="submission" date="2012-10" db="EMBL/GenBank/DDBJ databases">
        <authorList>
            <person name="Harkins D.M."/>
            <person name="Durkin A.S."/>
            <person name="Brinkac L.M."/>
            <person name="Haft D.H."/>
            <person name="Selengut J.D."/>
            <person name="Sanka R."/>
            <person name="DePew J."/>
            <person name="Purushe J."/>
            <person name="Chanthongthip A."/>
            <person name="Lattana O."/>
            <person name="Phetsouvanh R."/>
            <person name="Newton P.N."/>
            <person name="Vinetz J.M."/>
            <person name="Sutton G.G."/>
            <person name="Nierman W.C."/>
            <person name="Fouts D.E."/>
        </authorList>
    </citation>
    <scope>NUCLEOTIDE SEQUENCE [LARGE SCALE GENOMIC DNA]</scope>
    <source>
        <strain evidence="1 2">UI 12758</strain>
    </source>
</reference>
<sequence>MKWISYFSPNKNSQYSKIVELTISNLRTSQDLQNEASRIFLNRSAVLHPP</sequence>
<gene>
    <name evidence="1" type="ORF">LEP1GSC105_2725</name>
</gene>
<proteinExistence type="predicted"/>
<dbReference type="GeneID" id="61144962"/>
<dbReference type="EMBL" id="AHNR02000064">
    <property type="protein sequence ID" value="EKR53501.1"/>
    <property type="molecule type" value="Genomic_DNA"/>
</dbReference>
<organism evidence="1 2">
    <name type="scientific">Leptospira interrogans str. UI 12758</name>
    <dbReference type="NCBI Taxonomy" id="1049938"/>
    <lineage>
        <taxon>Bacteria</taxon>
        <taxon>Pseudomonadati</taxon>
        <taxon>Spirochaetota</taxon>
        <taxon>Spirochaetia</taxon>
        <taxon>Leptospirales</taxon>
        <taxon>Leptospiraceae</taxon>
        <taxon>Leptospira</taxon>
    </lineage>
</organism>
<evidence type="ECO:0000313" key="1">
    <source>
        <dbReference type="EMBL" id="EKR53501.1"/>
    </source>
</evidence>
<name>A0A0E2DCZ5_LEPIR</name>
<protein>
    <submittedName>
        <fullName evidence="1">Uncharacterized protein</fullName>
    </submittedName>
</protein>